<sequence>MRLLQCVKAGKFQLTRDFIRNDEIPPYAILSHTWTDGEEVTFQDLTEGTGNDKAGFQKIRFCAEQAERDNLRYFWVDTCCIDKTNSVELQEAINSMFRCYQKAARCYVYLSDVSTAKRKAGSLSSDPSAESTWELALKESRWFTRGWTLQELLAPLSVEFFSREGKRLGDKRSLEREINETTGISISALKETCLSGFSVHERFKWAENRSTTRDEDQAYSLLGIFGIHMSLIYGEGKESALKRLREKIDKPSKVCLRAPLCGEPVVTSIEPHQTRRRAQACCTE</sequence>
<feature type="domain" description="Heterokaryon incompatibility" evidence="1">
    <location>
        <begin position="27"/>
        <end position="151"/>
    </location>
</feature>
<protein>
    <submittedName>
        <fullName evidence="2">HET-domain-containing protein</fullName>
    </submittedName>
</protein>
<evidence type="ECO:0000313" key="2">
    <source>
        <dbReference type="EMBL" id="KAF2094587.1"/>
    </source>
</evidence>
<dbReference type="PANTHER" id="PTHR10622">
    <property type="entry name" value="HET DOMAIN-CONTAINING PROTEIN"/>
    <property type="match status" value="1"/>
</dbReference>
<dbReference type="AlphaFoldDB" id="A0A9P4M4T4"/>
<dbReference type="Proteomes" id="UP000799772">
    <property type="component" value="Unassembled WGS sequence"/>
</dbReference>
<dbReference type="Pfam" id="PF06985">
    <property type="entry name" value="HET"/>
    <property type="match status" value="1"/>
</dbReference>
<evidence type="ECO:0000313" key="3">
    <source>
        <dbReference type="Proteomes" id="UP000799772"/>
    </source>
</evidence>
<accession>A0A9P4M4T4</accession>
<proteinExistence type="predicted"/>
<comment type="caution">
    <text evidence="2">The sequence shown here is derived from an EMBL/GenBank/DDBJ whole genome shotgun (WGS) entry which is preliminary data.</text>
</comment>
<keyword evidence="3" id="KW-1185">Reference proteome</keyword>
<dbReference type="OrthoDB" id="674604at2759"/>
<dbReference type="PANTHER" id="PTHR10622:SF11">
    <property type="entry name" value="HET-DOMAIN-CONTAINING PROTEIN"/>
    <property type="match status" value="1"/>
</dbReference>
<dbReference type="InterPro" id="IPR010730">
    <property type="entry name" value="HET"/>
</dbReference>
<name>A0A9P4M4T4_9PEZI</name>
<gene>
    <name evidence="2" type="ORF">NA57DRAFT_68623</name>
</gene>
<evidence type="ECO:0000259" key="1">
    <source>
        <dbReference type="Pfam" id="PF06985"/>
    </source>
</evidence>
<dbReference type="EMBL" id="ML978134">
    <property type="protein sequence ID" value="KAF2094587.1"/>
    <property type="molecule type" value="Genomic_DNA"/>
</dbReference>
<organism evidence="2 3">
    <name type="scientific">Rhizodiscina lignyota</name>
    <dbReference type="NCBI Taxonomy" id="1504668"/>
    <lineage>
        <taxon>Eukaryota</taxon>
        <taxon>Fungi</taxon>
        <taxon>Dikarya</taxon>
        <taxon>Ascomycota</taxon>
        <taxon>Pezizomycotina</taxon>
        <taxon>Dothideomycetes</taxon>
        <taxon>Pleosporomycetidae</taxon>
        <taxon>Aulographales</taxon>
        <taxon>Rhizodiscinaceae</taxon>
        <taxon>Rhizodiscina</taxon>
    </lineage>
</organism>
<reference evidence="2" key="1">
    <citation type="journal article" date="2020" name="Stud. Mycol.">
        <title>101 Dothideomycetes genomes: a test case for predicting lifestyles and emergence of pathogens.</title>
        <authorList>
            <person name="Haridas S."/>
            <person name="Albert R."/>
            <person name="Binder M."/>
            <person name="Bloem J."/>
            <person name="Labutti K."/>
            <person name="Salamov A."/>
            <person name="Andreopoulos B."/>
            <person name="Baker S."/>
            <person name="Barry K."/>
            <person name="Bills G."/>
            <person name="Bluhm B."/>
            <person name="Cannon C."/>
            <person name="Castanera R."/>
            <person name="Culley D."/>
            <person name="Daum C."/>
            <person name="Ezra D."/>
            <person name="Gonzalez J."/>
            <person name="Henrissat B."/>
            <person name="Kuo A."/>
            <person name="Liang C."/>
            <person name="Lipzen A."/>
            <person name="Lutzoni F."/>
            <person name="Magnuson J."/>
            <person name="Mondo S."/>
            <person name="Nolan M."/>
            <person name="Ohm R."/>
            <person name="Pangilinan J."/>
            <person name="Park H.-J."/>
            <person name="Ramirez L."/>
            <person name="Alfaro M."/>
            <person name="Sun H."/>
            <person name="Tritt A."/>
            <person name="Yoshinaga Y."/>
            <person name="Zwiers L.-H."/>
            <person name="Turgeon B."/>
            <person name="Goodwin S."/>
            <person name="Spatafora J."/>
            <person name="Crous P."/>
            <person name="Grigoriev I."/>
        </authorList>
    </citation>
    <scope>NUCLEOTIDE SEQUENCE</scope>
    <source>
        <strain evidence="2">CBS 133067</strain>
    </source>
</reference>